<keyword evidence="2" id="KW-1185">Reference proteome</keyword>
<evidence type="ECO:0000313" key="1">
    <source>
        <dbReference type="EnsemblMetazoa" id="MDOA016703-PA"/>
    </source>
</evidence>
<organism evidence="1">
    <name type="scientific">Musca domestica</name>
    <name type="common">House fly</name>
    <dbReference type="NCBI Taxonomy" id="7370"/>
    <lineage>
        <taxon>Eukaryota</taxon>
        <taxon>Metazoa</taxon>
        <taxon>Ecdysozoa</taxon>
        <taxon>Arthropoda</taxon>
        <taxon>Hexapoda</taxon>
        <taxon>Insecta</taxon>
        <taxon>Pterygota</taxon>
        <taxon>Neoptera</taxon>
        <taxon>Endopterygota</taxon>
        <taxon>Diptera</taxon>
        <taxon>Brachycera</taxon>
        <taxon>Muscomorpha</taxon>
        <taxon>Muscoidea</taxon>
        <taxon>Muscidae</taxon>
        <taxon>Musca</taxon>
    </lineage>
</organism>
<dbReference type="InterPro" id="IPR006170">
    <property type="entry name" value="PBP/GOBP"/>
</dbReference>
<dbReference type="CDD" id="cd23992">
    <property type="entry name" value="PBP_GOBP"/>
    <property type="match status" value="1"/>
</dbReference>
<dbReference type="SUPFAM" id="SSF47565">
    <property type="entry name" value="Insect pheromone/odorant-binding proteins"/>
    <property type="match status" value="1"/>
</dbReference>
<dbReference type="Gene3D" id="1.10.238.20">
    <property type="entry name" value="Pheromone/general odorant binding protein domain"/>
    <property type="match status" value="1"/>
</dbReference>
<dbReference type="VEuPathDB" id="VectorBase:MDOMA2_004739"/>
<gene>
    <name evidence="1" type="primary">105262057</name>
    <name evidence="3" type="synonym">LOC105262057</name>
</gene>
<dbReference type="AlphaFoldDB" id="A0A1I8NKN6"/>
<dbReference type="RefSeq" id="XP_011294032.1">
    <property type="nucleotide sequence ID" value="XM_011295730.2"/>
</dbReference>
<accession>A0A1I8NKN6</accession>
<dbReference type="EnsemblMetazoa" id="MDOA016703-RA">
    <property type="protein sequence ID" value="MDOA016703-PA"/>
    <property type="gene ID" value="MDOA016703"/>
</dbReference>
<dbReference type="VEuPathDB" id="VectorBase:MDOA016703"/>
<dbReference type="Pfam" id="PF01395">
    <property type="entry name" value="PBP_GOBP"/>
    <property type="match status" value="1"/>
</dbReference>
<dbReference type="SMART" id="SM00708">
    <property type="entry name" value="PhBP"/>
    <property type="match status" value="1"/>
</dbReference>
<protein>
    <submittedName>
        <fullName evidence="3">General odorant-binding protein 57c-like</fullName>
    </submittedName>
</protein>
<sequence>MARYIVEISADEISQSAACLQENNLTKNELLEILDSIRAGAKEVDSRVKCHTHCLMKSFGHLDENGKFDPQSIGDGTDLSDIGMADLEKCYEEYQASDDKCEYAYCVITTMENVE</sequence>
<dbReference type="GO" id="GO:0005549">
    <property type="term" value="F:odorant binding"/>
    <property type="evidence" value="ECO:0007669"/>
    <property type="project" value="InterPro"/>
</dbReference>
<reference evidence="1" key="1">
    <citation type="submission" date="2020-05" db="UniProtKB">
        <authorList>
            <consortium name="EnsemblMetazoa"/>
        </authorList>
    </citation>
    <scope>IDENTIFICATION</scope>
    <source>
        <strain evidence="1">Aabys</strain>
    </source>
</reference>
<dbReference type="OrthoDB" id="5978988at2759"/>
<dbReference type="GeneID" id="105262057"/>
<proteinExistence type="predicted"/>
<name>A0A1I8NKN6_MUSDO</name>
<evidence type="ECO:0000313" key="3">
    <source>
        <dbReference type="RefSeq" id="XP_011294032.1"/>
    </source>
</evidence>
<dbReference type="InterPro" id="IPR036728">
    <property type="entry name" value="PBP_GOBP_sf"/>
</dbReference>
<dbReference type="KEGG" id="mde:105262057"/>
<dbReference type="Proteomes" id="UP001652621">
    <property type="component" value="Unplaced"/>
</dbReference>
<evidence type="ECO:0000313" key="2">
    <source>
        <dbReference type="Proteomes" id="UP001652621"/>
    </source>
</evidence>
<reference evidence="3" key="2">
    <citation type="submission" date="2025-04" db="UniProtKB">
        <authorList>
            <consortium name="RefSeq"/>
        </authorList>
    </citation>
    <scope>IDENTIFICATION</scope>
    <source>
        <strain evidence="3">Aabys</strain>
    </source>
</reference>